<organism evidence="2 3">
    <name type="scientific">Brassica cretica</name>
    <name type="common">Mustard</name>
    <dbReference type="NCBI Taxonomy" id="69181"/>
    <lineage>
        <taxon>Eukaryota</taxon>
        <taxon>Viridiplantae</taxon>
        <taxon>Streptophyta</taxon>
        <taxon>Embryophyta</taxon>
        <taxon>Tracheophyta</taxon>
        <taxon>Spermatophyta</taxon>
        <taxon>Magnoliopsida</taxon>
        <taxon>eudicotyledons</taxon>
        <taxon>Gunneridae</taxon>
        <taxon>Pentapetalae</taxon>
        <taxon>rosids</taxon>
        <taxon>malvids</taxon>
        <taxon>Brassicales</taxon>
        <taxon>Brassicaceae</taxon>
        <taxon>Brassiceae</taxon>
        <taxon>Brassica</taxon>
    </lineage>
</organism>
<comment type="caution">
    <text evidence="2">The sequence shown here is derived from an EMBL/GenBank/DDBJ whole genome shotgun (WGS) entry which is preliminary data.</text>
</comment>
<accession>A0A8S9J9K1</accession>
<sequence>MILHRSEPPSERKRRSDSSSRRDTERELAVLPPRGKTPTEITPFYLLDESHGERETE</sequence>
<evidence type="ECO:0000313" key="3">
    <source>
        <dbReference type="Proteomes" id="UP000712281"/>
    </source>
</evidence>
<proteinExistence type="predicted"/>
<dbReference type="EMBL" id="QGKW02001660">
    <property type="protein sequence ID" value="KAF2578655.1"/>
    <property type="molecule type" value="Genomic_DNA"/>
</dbReference>
<dbReference type="Proteomes" id="UP000712281">
    <property type="component" value="Unassembled WGS sequence"/>
</dbReference>
<feature type="region of interest" description="Disordered" evidence="1">
    <location>
        <begin position="1"/>
        <end position="57"/>
    </location>
</feature>
<feature type="compositionally biased region" description="Basic and acidic residues" evidence="1">
    <location>
        <begin position="1"/>
        <end position="28"/>
    </location>
</feature>
<reference evidence="2" key="1">
    <citation type="submission" date="2019-12" db="EMBL/GenBank/DDBJ databases">
        <title>Genome sequencing and annotation of Brassica cretica.</title>
        <authorList>
            <person name="Studholme D.J."/>
            <person name="Sarris P.F."/>
        </authorList>
    </citation>
    <scope>NUCLEOTIDE SEQUENCE</scope>
    <source>
        <strain evidence="2">PFS-001/15</strain>
        <tissue evidence="2">Leaf</tissue>
    </source>
</reference>
<protein>
    <submittedName>
        <fullName evidence="2">Uncharacterized protein</fullName>
    </submittedName>
</protein>
<feature type="compositionally biased region" description="Basic and acidic residues" evidence="1">
    <location>
        <begin position="48"/>
        <end position="57"/>
    </location>
</feature>
<gene>
    <name evidence="2" type="ORF">F2Q68_00006596</name>
</gene>
<dbReference type="AlphaFoldDB" id="A0A8S9J9K1"/>
<name>A0A8S9J9K1_BRACR</name>
<evidence type="ECO:0000256" key="1">
    <source>
        <dbReference type="SAM" id="MobiDB-lite"/>
    </source>
</evidence>
<evidence type="ECO:0000313" key="2">
    <source>
        <dbReference type="EMBL" id="KAF2578655.1"/>
    </source>
</evidence>